<dbReference type="Proteomes" id="UP000030762">
    <property type="component" value="Unassembled WGS sequence"/>
</dbReference>
<sequence>MAVLSRRPTLKRLKSLEDVFDALDEQPSLVDTVVGAKASVHSPRSSSNFDIRQALASVHRQASSSSLNSSGRKDAVPTVPRLLGHANSLRRVIEQLVHDGSKLGDATGPYDRQGNEAYYTDDNVARRLGIRYDPILLRLTRQFWAAVVPPTRDTMDVESYQRLYLRIHKYLIERYDIRDSKAKIQDDWLRDTNNDSSPLDYELFHLSLFELIDLWCDSLDANDYVRLLYAILDGVSHVEHGRIHLRKLRHVRFRDVALAVKRVSTATVHWYLDAMDALRVPVTAKLERQNRLLISKPAATHRRKTTLGAIQLAQRTGQPARSNNNRASTPPDGTKATSATASSPSRPTSSPPTRARDPKGILYVDLRSHATDNASPQAPTDATVGVERPSTALGASSSSTATPQLDIAGRCAPLNAAKSPRRSTLTSRQPEAIPPLKDALIHRAASRRDSAEANSVRRSHARAKRERRRTHNEDLKRAPHYVLDS</sequence>
<dbReference type="RefSeq" id="XP_008619506.1">
    <property type="nucleotide sequence ID" value="XM_008621284.1"/>
</dbReference>
<dbReference type="OrthoDB" id="73493at2759"/>
<dbReference type="AlphaFoldDB" id="T0RC07"/>
<gene>
    <name evidence="2" type="ORF">SDRG_15120</name>
</gene>
<feature type="region of interest" description="Disordered" evidence="1">
    <location>
        <begin position="442"/>
        <end position="485"/>
    </location>
</feature>
<proteinExistence type="predicted"/>
<feature type="compositionally biased region" description="Basic residues" evidence="1">
    <location>
        <begin position="457"/>
        <end position="470"/>
    </location>
</feature>
<dbReference type="VEuPathDB" id="FungiDB:SDRG_15120"/>
<feature type="compositionally biased region" description="Polar residues" evidence="1">
    <location>
        <begin position="313"/>
        <end position="328"/>
    </location>
</feature>
<dbReference type="eggNOG" id="ENOG502RY3W">
    <property type="taxonomic scope" value="Eukaryota"/>
</dbReference>
<dbReference type="STRING" id="1156394.T0RC07"/>
<feature type="region of interest" description="Disordered" evidence="1">
    <location>
        <begin position="313"/>
        <end position="358"/>
    </location>
</feature>
<feature type="region of interest" description="Disordered" evidence="1">
    <location>
        <begin position="417"/>
        <end position="436"/>
    </location>
</feature>
<evidence type="ECO:0000313" key="2">
    <source>
        <dbReference type="EMBL" id="EQC27112.1"/>
    </source>
</evidence>
<evidence type="ECO:0000313" key="3">
    <source>
        <dbReference type="Proteomes" id="UP000030762"/>
    </source>
</evidence>
<accession>T0RC07</accession>
<dbReference type="GeneID" id="19955847"/>
<reference evidence="2 3" key="1">
    <citation type="submission" date="2012-04" db="EMBL/GenBank/DDBJ databases">
        <title>The Genome Sequence of Saprolegnia declina VS20.</title>
        <authorList>
            <consortium name="The Broad Institute Genome Sequencing Platform"/>
            <person name="Russ C."/>
            <person name="Nusbaum C."/>
            <person name="Tyler B."/>
            <person name="van West P."/>
            <person name="Dieguez-Uribeondo J."/>
            <person name="de Bruijn I."/>
            <person name="Tripathy S."/>
            <person name="Jiang R."/>
            <person name="Young S.K."/>
            <person name="Zeng Q."/>
            <person name="Gargeya S."/>
            <person name="Fitzgerald M."/>
            <person name="Haas B."/>
            <person name="Abouelleil A."/>
            <person name="Alvarado L."/>
            <person name="Arachchi H.M."/>
            <person name="Berlin A."/>
            <person name="Chapman S.B."/>
            <person name="Goldberg J."/>
            <person name="Griggs A."/>
            <person name="Gujja S."/>
            <person name="Hansen M."/>
            <person name="Howarth C."/>
            <person name="Imamovic A."/>
            <person name="Larimer J."/>
            <person name="McCowen C."/>
            <person name="Montmayeur A."/>
            <person name="Murphy C."/>
            <person name="Neiman D."/>
            <person name="Pearson M."/>
            <person name="Priest M."/>
            <person name="Roberts A."/>
            <person name="Saif S."/>
            <person name="Shea T."/>
            <person name="Sisk P."/>
            <person name="Sykes S."/>
            <person name="Wortman J."/>
            <person name="Nusbaum C."/>
            <person name="Birren B."/>
        </authorList>
    </citation>
    <scope>NUCLEOTIDE SEQUENCE [LARGE SCALE GENOMIC DNA]</scope>
    <source>
        <strain evidence="2 3">VS20</strain>
    </source>
</reference>
<organism evidence="2 3">
    <name type="scientific">Saprolegnia diclina (strain VS20)</name>
    <dbReference type="NCBI Taxonomy" id="1156394"/>
    <lineage>
        <taxon>Eukaryota</taxon>
        <taxon>Sar</taxon>
        <taxon>Stramenopiles</taxon>
        <taxon>Oomycota</taxon>
        <taxon>Saprolegniomycetes</taxon>
        <taxon>Saprolegniales</taxon>
        <taxon>Saprolegniaceae</taxon>
        <taxon>Saprolegnia</taxon>
    </lineage>
</organism>
<keyword evidence="3" id="KW-1185">Reference proteome</keyword>
<name>T0RC07_SAPDV</name>
<dbReference type="InParanoid" id="T0RC07"/>
<evidence type="ECO:0000256" key="1">
    <source>
        <dbReference type="SAM" id="MobiDB-lite"/>
    </source>
</evidence>
<dbReference type="EMBL" id="JH767215">
    <property type="protein sequence ID" value="EQC27112.1"/>
    <property type="molecule type" value="Genomic_DNA"/>
</dbReference>
<feature type="compositionally biased region" description="Low complexity" evidence="1">
    <location>
        <begin position="336"/>
        <end position="353"/>
    </location>
</feature>
<dbReference type="OMA" id="ELIDLWC"/>
<protein>
    <submittedName>
        <fullName evidence="2">Uncharacterized protein</fullName>
    </submittedName>
</protein>